<gene>
    <name evidence="1" type="ORF">PXEA_LOCUS35374</name>
</gene>
<organism evidence="1 2">
    <name type="scientific">Protopolystoma xenopodis</name>
    <dbReference type="NCBI Taxonomy" id="117903"/>
    <lineage>
        <taxon>Eukaryota</taxon>
        <taxon>Metazoa</taxon>
        <taxon>Spiralia</taxon>
        <taxon>Lophotrochozoa</taxon>
        <taxon>Platyhelminthes</taxon>
        <taxon>Monogenea</taxon>
        <taxon>Polyopisthocotylea</taxon>
        <taxon>Polystomatidea</taxon>
        <taxon>Polystomatidae</taxon>
        <taxon>Protopolystoma</taxon>
    </lineage>
</organism>
<protein>
    <submittedName>
        <fullName evidence="1">Uncharacterized protein</fullName>
    </submittedName>
</protein>
<sequence>MLLRVLVEASFESLHPTLLTGNGSKLNNYATRDSSKPNCYLHIPLLNRKRDLVAREALPRYVWASFSLPHPLPGRHWTRVNVKGMALHQPTVAIAQQIGILQRV</sequence>
<evidence type="ECO:0000313" key="1">
    <source>
        <dbReference type="EMBL" id="VEL41934.1"/>
    </source>
</evidence>
<dbReference type="EMBL" id="CAAALY010271761">
    <property type="protein sequence ID" value="VEL41934.1"/>
    <property type="molecule type" value="Genomic_DNA"/>
</dbReference>
<accession>A0A3S5BBE6</accession>
<evidence type="ECO:0000313" key="2">
    <source>
        <dbReference type="Proteomes" id="UP000784294"/>
    </source>
</evidence>
<dbReference type="AlphaFoldDB" id="A0A3S5BBE6"/>
<proteinExistence type="predicted"/>
<reference evidence="1" key="1">
    <citation type="submission" date="2018-11" db="EMBL/GenBank/DDBJ databases">
        <authorList>
            <consortium name="Pathogen Informatics"/>
        </authorList>
    </citation>
    <scope>NUCLEOTIDE SEQUENCE</scope>
</reference>
<name>A0A3S5BBE6_9PLAT</name>
<dbReference type="Proteomes" id="UP000784294">
    <property type="component" value="Unassembled WGS sequence"/>
</dbReference>
<keyword evidence="2" id="KW-1185">Reference proteome</keyword>
<comment type="caution">
    <text evidence="1">The sequence shown here is derived from an EMBL/GenBank/DDBJ whole genome shotgun (WGS) entry which is preliminary data.</text>
</comment>